<keyword evidence="8 10" id="KW-0472">Membrane</keyword>
<dbReference type="PANTHER" id="PTHR47755">
    <property type="entry name" value="CELL DIVISION PROTEIN FTSX"/>
    <property type="match status" value="1"/>
</dbReference>
<evidence type="ECO:0000256" key="9">
    <source>
        <dbReference type="ARBA" id="ARBA00023306"/>
    </source>
</evidence>
<evidence type="ECO:0000256" key="10">
    <source>
        <dbReference type="PIRNR" id="PIRNR003097"/>
    </source>
</evidence>
<evidence type="ECO:0000256" key="5">
    <source>
        <dbReference type="ARBA" id="ARBA00022618"/>
    </source>
</evidence>
<keyword evidence="4 10" id="KW-1003">Cell membrane</keyword>
<dbReference type="Gene3D" id="3.30.70.3040">
    <property type="match status" value="1"/>
</dbReference>
<evidence type="ECO:0000259" key="12">
    <source>
        <dbReference type="Pfam" id="PF18075"/>
    </source>
</evidence>
<reference evidence="13 14" key="1">
    <citation type="submission" date="2017-03" db="EMBL/GenBank/DDBJ databases">
        <title>Paenibacillus larvae genome sequencing.</title>
        <authorList>
            <person name="Dingman D.W."/>
        </authorList>
    </citation>
    <scope>NUCLEOTIDE SEQUENCE [LARGE SCALE GENOMIC DNA]</scope>
    <source>
        <strain evidence="13 14">SAG 10367</strain>
    </source>
</reference>
<evidence type="ECO:0000259" key="11">
    <source>
        <dbReference type="Pfam" id="PF02687"/>
    </source>
</evidence>
<keyword evidence="9 10" id="KW-0131">Cell cycle</keyword>
<protein>
    <recommendedName>
        <fullName evidence="3 10">Cell division protein FtsX</fullName>
    </recommendedName>
</protein>
<dbReference type="RefSeq" id="WP_077996467.1">
    <property type="nucleotide sequence ID" value="NZ_CP019794.1"/>
</dbReference>
<sequence>MKTRTMARHLREGLKSVIRNGWMTFASISSICISLFILGMFLLLTLNVNHITKNVDNKAEIKVYMDTSVARDQDTAYSDKIKAMPEVKQVTFITKEEGIKYMREKFGESAGLLDGLEGDENPLNDSFIVELKQPSLQGLETVAKKIEDLNGTANPKPIEKVEYGKGSIEKLFQITSIVRNVGLVFVVLLSITSIFLISNTIKLTILNRRREISIMKLVGATNQFIRWPFFVEGALLGLIGSLIPIGVLLYGYYEIVISTREDLGLVMINLLTIPEVSYILVGILLAIGIVIGIWGSTLSVRKYLKV</sequence>
<comment type="function">
    <text evidence="10">Part of the ABC transporter FtsEX involved in asymmetric cellular division facilitating the initiation of sporulation.</text>
</comment>
<dbReference type="Pfam" id="PF02687">
    <property type="entry name" value="FtsX"/>
    <property type="match status" value="1"/>
</dbReference>
<dbReference type="InterPro" id="IPR058204">
    <property type="entry name" value="FtsX_firmicutes-type"/>
</dbReference>
<evidence type="ECO:0000256" key="2">
    <source>
        <dbReference type="ARBA" id="ARBA00007379"/>
    </source>
</evidence>
<comment type="subcellular location">
    <subcellularLocation>
        <location evidence="1">Cell membrane</location>
        <topology evidence="1">Multi-pass membrane protein</topology>
    </subcellularLocation>
</comment>
<dbReference type="InterPro" id="IPR004513">
    <property type="entry name" value="FtsX"/>
</dbReference>
<dbReference type="AlphaFoldDB" id="A0A1U9YNV6"/>
<dbReference type="InterPro" id="IPR003838">
    <property type="entry name" value="ABC3_permease_C"/>
</dbReference>
<dbReference type="GO" id="GO:0005886">
    <property type="term" value="C:plasma membrane"/>
    <property type="evidence" value="ECO:0007669"/>
    <property type="project" value="UniProtKB-SubCell"/>
</dbReference>
<dbReference type="PANTHER" id="PTHR47755:SF1">
    <property type="entry name" value="CELL DIVISION PROTEIN FTSX"/>
    <property type="match status" value="1"/>
</dbReference>
<dbReference type="Pfam" id="PF18075">
    <property type="entry name" value="FtsX_ECD"/>
    <property type="match status" value="1"/>
</dbReference>
<evidence type="ECO:0000256" key="1">
    <source>
        <dbReference type="ARBA" id="ARBA00004651"/>
    </source>
</evidence>
<evidence type="ECO:0000256" key="8">
    <source>
        <dbReference type="ARBA" id="ARBA00023136"/>
    </source>
</evidence>
<dbReference type="GO" id="GO:0051301">
    <property type="term" value="P:cell division"/>
    <property type="evidence" value="ECO:0007669"/>
    <property type="project" value="UniProtKB-KW"/>
</dbReference>
<evidence type="ECO:0000256" key="6">
    <source>
        <dbReference type="ARBA" id="ARBA00022692"/>
    </source>
</evidence>
<feature type="domain" description="FtsX extracellular" evidence="12">
    <location>
        <begin position="60"/>
        <end position="152"/>
    </location>
</feature>
<comment type="similarity">
    <text evidence="2 10">Belongs to the ABC-4 integral membrane protein family. FtsX subfamily.</text>
</comment>
<evidence type="ECO:0000256" key="3">
    <source>
        <dbReference type="ARBA" id="ARBA00021907"/>
    </source>
</evidence>
<organism evidence="13 14">
    <name type="scientific">Paenibacillus larvae subsp. pulvifaciens</name>
    <dbReference type="NCBI Taxonomy" id="1477"/>
    <lineage>
        <taxon>Bacteria</taxon>
        <taxon>Bacillati</taxon>
        <taxon>Bacillota</taxon>
        <taxon>Bacilli</taxon>
        <taxon>Bacillales</taxon>
        <taxon>Paenibacillaceae</taxon>
        <taxon>Paenibacillus</taxon>
    </lineage>
</organism>
<gene>
    <name evidence="13" type="ORF">B7C51_12730</name>
</gene>
<dbReference type="NCBIfam" id="NF038347">
    <property type="entry name" value="FtsX_Gpos"/>
    <property type="match status" value="1"/>
</dbReference>
<evidence type="ECO:0000256" key="4">
    <source>
        <dbReference type="ARBA" id="ARBA00022475"/>
    </source>
</evidence>
<evidence type="ECO:0000313" key="14">
    <source>
        <dbReference type="Proteomes" id="UP000192727"/>
    </source>
</evidence>
<keyword evidence="6" id="KW-0812">Transmembrane</keyword>
<dbReference type="EMBL" id="CP020557">
    <property type="protein sequence ID" value="ARF68490.1"/>
    <property type="molecule type" value="Genomic_DNA"/>
</dbReference>
<dbReference type="GeneID" id="64217025"/>
<evidence type="ECO:0000256" key="7">
    <source>
        <dbReference type="ARBA" id="ARBA00022989"/>
    </source>
</evidence>
<dbReference type="PIRSF" id="PIRSF003097">
    <property type="entry name" value="FtsX"/>
    <property type="match status" value="1"/>
</dbReference>
<accession>A0A1U9YNV6</accession>
<dbReference type="InterPro" id="IPR040690">
    <property type="entry name" value="FtsX_ECD"/>
</dbReference>
<keyword evidence="5 10" id="KW-0132">Cell division</keyword>
<keyword evidence="7" id="KW-1133">Transmembrane helix</keyword>
<name>A0A1U9YNV6_9BACL</name>
<proteinExistence type="inferred from homology"/>
<feature type="domain" description="ABC3 transporter permease C-terminal" evidence="11">
    <location>
        <begin position="184"/>
        <end position="305"/>
    </location>
</feature>
<dbReference type="Proteomes" id="UP000192727">
    <property type="component" value="Chromosome"/>
</dbReference>
<evidence type="ECO:0000313" key="13">
    <source>
        <dbReference type="EMBL" id="ARF68490.1"/>
    </source>
</evidence>